<accession>A0ABR4LQ01</accession>
<evidence type="ECO:0000313" key="2">
    <source>
        <dbReference type="Proteomes" id="UP001610432"/>
    </source>
</evidence>
<organism evidence="1 2">
    <name type="scientific">Aspergillus lucknowensis</name>
    <dbReference type="NCBI Taxonomy" id="176173"/>
    <lineage>
        <taxon>Eukaryota</taxon>
        <taxon>Fungi</taxon>
        <taxon>Dikarya</taxon>
        <taxon>Ascomycota</taxon>
        <taxon>Pezizomycotina</taxon>
        <taxon>Eurotiomycetes</taxon>
        <taxon>Eurotiomycetidae</taxon>
        <taxon>Eurotiales</taxon>
        <taxon>Aspergillaceae</taxon>
        <taxon>Aspergillus</taxon>
        <taxon>Aspergillus subgen. Nidulantes</taxon>
    </lineage>
</organism>
<reference evidence="1 2" key="1">
    <citation type="submission" date="2024-07" db="EMBL/GenBank/DDBJ databases">
        <title>Section-level genome sequencing and comparative genomics of Aspergillus sections Usti and Cavernicolus.</title>
        <authorList>
            <consortium name="Lawrence Berkeley National Laboratory"/>
            <person name="Nybo J.L."/>
            <person name="Vesth T.C."/>
            <person name="Theobald S."/>
            <person name="Frisvad J.C."/>
            <person name="Larsen T.O."/>
            <person name="Kjaerboelling I."/>
            <person name="Rothschild-Mancinelli K."/>
            <person name="Lyhne E.K."/>
            <person name="Kogle M.E."/>
            <person name="Barry K."/>
            <person name="Clum A."/>
            <person name="Na H."/>
            <person name="Ledsgaard L."/>
            <person name="Lin J."/>
            <person name="Lipzen A."/>
            <person name="Kuo A."/>
            <person name="Riley R."/>
            <person name="Mondo S."/>
            <person name="Labutti K."/>
            <person name="Haridas S."/>
            <person name="Pangalinan J."/>
            <person name="Salamov A.A."/>
            <person name="Simmons B.A."/>
            <person name="Magnuson J.K."/>
            <person name="Chen J."/>
            <person name="Drula E."/>
            <person name="Henrissat B."/>
            <person name="Wiebenga A."/>
            <person name="Lubbers R.J."/>
            <person name="Gomes A.C."/>
            <person name="Macurrencykelacurrency M.R."/>
            <person name="Stajich J."/>
            <person name="Grigoriev I.V."/>
            <person name="Mortensen U.H."/>
            <person name="De Vries R.P."/>
            <person name="Baker S.E."/>
            <person name="Andersen M.R."/>
        </authorList>
    </citation>
    <scope>NUCLEOTIDE SEQUENCE [LARGE SCALE GENOMIC DNA]</scope>
    <source>
        <strain evidence="1 2">CBS 449.75</strain>
    </source>
</reference>
<dbReference type="GeneID" id="98139633"/>
<name>A0ABR4LQ01_9EURO</name>
<evidence type="ECO:0008006" key="3">
    <source>
        <dbReference type="Google" id="ProtNLM"/>
    </source>
</evidence>
<gene>
    <name evidence="1" type="ORF">BJX67DRAFT_132979</name>
</gene>
<protein>
    <recommendedName>
        <fullName evidence="3">Endonuclease/exonuclease/phosphatase domain-containing protein</fullName>
    </recommendedName>
</protein>
<dbReference type="EMBL" id="JBFXLQ010000024">
    <property type="protein sequence ID" value="KAL2866595.1"/>
    <property type="molecule type" value="Genomic_DNA"/>
</dbReference>
<dbReference type="RefSeq" id="XP_070885574.1">
    <property type="nucleotide sequence ID" value="XM_071024561.1"/>
</dbReference>
<dbReference type="Proteomes" id="UP001610432">
    <property type="component" value="Unassembled WGS sequence"/>
</dbReference>
<comment type="caution">
    <text evidence="1">The sequence shown here is derived from an EMBL/GenBank/DDBJ whole genome shotgun (WGS) entry which is preliminary data.</text>
</comment>
<evidence type="ECO:0000313" key="1">
    <source>
        <dbReference type="EMBL" id="KAL2866595.1"/>
    </source>
</evidence>
<keyword evidence="2" id="KW-1185">Reference proteome</keyword>
<proteinExistence type="predicted"/>
<sequence>MTNGWIRGCRLQLSHTIIFCDQSSSFSFSHLFLTLSFTCSCSIFSHLSWLLKAHTCQAICCVSDQPPSGVSDHRPIFLIIKASPPFRLSRTLPGESSSCFRVSVCQAAEEFYGPAAGTLNQVPHSFVVA</sequence>